<accession>A0A813T0C4</accession>
<dbReference type="InterPro" id="IPR042556">
    <property type="entry name" value="AZUL_sf"/>
</dbReference>
<dbReference type="PROSITE" id="PS50237">
    <property type="entry name" value="HECT"/>
    <property type="match status" value="1"/>
</dbReference>
<dbReference type="EC" id="2.3.2.26" evidence="2"/>
<keyword evidence="10" id="KW-1185">Reference proteome</keyword>
<evidence type="ECO:0000256" key="2">
    <source>
        <dbReference type="ARBA" id="ARBA00012485"/>
    </source>
</evidence>
<dbReference type="Gene3D" id="3.90.1750.10">
    <property type="entry name" value="Hect, E3 ligase catalytic domains"/>
    <property type="match status" value="1"/>
</dbReference>
<dbReference type="CDD" id="cd00078">
    <property type="entry name" value="HECTc"/>
    <property type="match status" value="1"/>
</dbReference>
<dbReference type="PANTHER" id="PTHR45700:SF9">
    <property type="entry name" value="HECT-TYPE E3 UBIQUITIN TRANSFERASE"/>
    <property type="match status" value="1"/>
</dbReference>
<evidence type="ECO:0000256" key="5">
    <source>
        <dbReference type="PROSITE-ProRule" id="PRU00104"/>
    </source>
</evidence>
<protein>
    <recommendedName>
        <fullName evidence="2">HECT-type E3 ubiquitin transferase</fullName>
        <ecNumber evidence="2">2.3.2.26</ecNumber>
    </recommendedName>
</protein>
<dbReference type="GO" id="GO:0000209">
    <property type="term" value="P:protein polyubiquitination"/>
    <property type="evidence" value="ECO:0007669"/>
    <property type="project" value="InterPro"/>
</dbReference>
<dbReference type="PANTHER" id="PTHR45700">
    <property type="entry name" value="UBIQUITIN-PROTEIN LIGASE E3C"/>
    <property type="match status" value="1"/>
</dbReference>
<evidence type="ECO:0000256" key="6">
    <source>
        <dbReference type="SAM" id="MobiDB-lite"/>
    </source>
</evidence>
<sequence length="857" mass="99125">MSADKSIRQYFHQLTNGCGNNQCSNVYCRSCSTCEYDEKMLNDPNKVAAEAIRLCGKHAQLCIDKNMLKTNIEEIKIRNLTEDYLHELIEQCQKTADWNLLRDEIDIIFSNRLNLSTSFLKKEFLENISIKKESSSNSTTSKSLFINDPRITLDNDEITLDIDIMKRSIKLLVLYDDEISSTIHTSLDILLNELYCELKSSKQNELEMDANFFNLFFIIFELSFLSDPIFLFDIARLFYSILTNLSIEAQAKFVRLLSKHATNLTDYISHVQQYITMHTLRWCDHTDIKSDSEELLSSEPGMKEGLDVLRMLFYANLLRGKRDTLNIIETEYDNEAKMEIELVKRRQRRTDDTNNSENPTTNEQQSTGESTTEASATSTTTSRTRRSTNANSDSESPYENKLQLKLDIEPNEYRHGQYSFDTFVNEFANEKVEIRKEYLDFIQKPLNITEFSFIFYPFFLSTINKIALLNIENKARMYFQRRSVLMHNIFSMIPINPYFKLCVRRDHLIEDALISLEYQGIEQPYELKKQLFIEFEGEQGLDEGGLSKEFFQLITEKIFGPEYAMFMTNEETNCLWFNPSAAEDLDREYTLIGILLGLAIYNSIILDIKFPPVIYRKLMGKIGTFEDLETSHPTIYSSLKKLLTFDEEKEGMTIEDAFGLTFQVAITDVWGSQIIFDLKENGAAISVTNINREEFVRLYSDLLLNKSIEKQFHPFFHGFLLVTRDSSLRKLFRPDEIELLVAGSQLLDFNQLASAATYDGGYTKDSPTIQNFWKVLMNFTDEQKRKFLRFTTGSDRAPIGGLVRLKLIISRNGPDADRLPTSHTCFNALLLPDYSSIEKLREKLSIAIDNAEGFGLR</sequence>
<dbReference type="Gene3D" id="3.30.2160.10">
    <property type="entry name" value="Hect, E3 ligase catalytic domain"/>
    <property type="match status" value="1"/>
</dbReference>
<dbReference type="FunFam" id="3.30.2410.10:FF:000003">
    <property type="entry name" value="probable E3 ubiquitin-protein ligase HERC4 isoform X1"/>
    <property type="match status" value="1"/>
</dbReference>
<proteinExistence type="predicted"/>
<dbReference type="SMART" id="SM00119">
    <property type="entry name" value="HECTc"/>
    <property type="match status" value="1"/>
</dbReference>
<evidence type="ECO:0000256" key="3">
    <source>
        <dbReference type="ARBA" id="ARBA00022679"/>
    </source>
</evidence>
<feature type="domain" description="HECT" evidence="7">
    <location>
        <begin position="523"/>
        <end position="857"/>
    </location>
</feature>
<dbReference type="Pfam" id="PF16558">
    <property type="entry name" value="AZUL"/>
    <property type="match status" value="1"/>
</dbReference>
<reference evidence="8" key="1">
    <citation type="submission" date="2021-02" db="EMBL/GenBank/DDBJ databases">
        <authorList>
            <person name="Nowell W R."/>
        </authorList>
    </citation>
    <scope>NUCLEOTIDE SEQUENCE</scope>
</reference>
<evidence type="ECO:0000259" key="7">
    <source>
        <dbReference type="PROSITE" id="PS50237"/>
    </source>
</evidence>
<evidence type="ECO:0000313" key="8">
    <source>
        <dbReference type="EMBL" id="CAF0801735.1"/>
    </source>
</evidence>
<dbReference type="OrthoDB" id="5981550at2759"/>
<dbReference type="Gene3D" id="6.10.130.10">
    <property type="entry name" value="Ubiquitin-protein ligase E3A, N-terminal zinc-binding domain (AZUL)"/>
    <property type="match status" value="1"/>
</dbReference>
<dbReference type="Proteomes" id="UP000663877">
    <property type="component" value="Unassembled WGS sequence"/>
</dbReference>
<name>A0A813T0C4_9BILA</name>
<gene>
    <name evidence="9" type="ORF">BJG266_LOCUS5845</name>
    <name evidence="8" type="ORF">QVE165_LOCUS4255</name>
</gene>
<dbReference type="EMBL" id="CAJNOM010000016">
    <property type="protein sequence ID" value="CAF0801735.1"/>
    <property type="molecule type" value="Genomic_DNA"/>
</dbReference>
<dbReference type="InterPro" id="IPR032353">
    <property type="entry name" value="AZUL"/>
</dbReference>
<dbReference type="EMBL" id="CAJNOI010000016">
    <property type="protein sequence ID" value="CAF0813156.1"/>
    <property type="molecule type" value="Genomic_DNA"/>
</dbReference>
<keyword evidence="4 5" id="KW-0833">Ubl conjugation pathway</keyword>
<keyword evidence="3" id="KW-0808">Transferase</keyword>
<dbReference type="Pfam" id="PF00632">
    <property type="entry name" value="HECT"/>
    <property type="match status" value="1"/>
</dbReference>
<comment type="catalytic activity">
    <reaction evidence="1">
        <text>S-ubiquitinyl-[E2 ubiquitin-conjugating enzyme]-L-cysteine + [acceptor protein]-L-lysine = [E2 ubiquitin-conjugating enzyme]-L-cysteine + N(6)-ubiquitinyl-[acceptor protein]-L-lysine.</text>
        <dbReference type="EC" id="2.3.2.26"/>
    </reaction>
</comment>
<evidence type="ECO:0000256" key="1">
    <source>
        <dbReference type="ARBA" id="ARBA00000885"/>
    </source>
</evidence>
<dbReference type="InterPro" id="IPR044611">
    <property type="entry name" value="E3A/B/C-like"/>
</dbReference>
<dbReference type="Proteomes" id="UP000663832">
    <property type="component" value="Unassembled WGS sequence"/>
</dbReference>
<dbReference type="SUPFAM" id="SSF56204">
    <property type="entry name" value="Hect, E3 ligase catalytic domain"/>
    <property type="match status" value="1"/>
</dbReference>
<comment type="caution">
    <text evidence="8">The sequence shown here is derived from an EMBL/GenBank/DDBJ whole genome shotgun (WGS) entry which is preliminary data.</text>
</comment>
<evidence type="ECO:0000256" key="4">
    <source>
        <dbReference type="ARBA" id="ARBA00022786"/>
    </source>
</evidence>
<feature type="compositionally biased region" description="Low complexity" evidence="6">
    <location>
        <begin position="360"/>
        <end position="392"/>
    </location>
</feature>
<organism evidence="8 10">
    <name type="scientific">Adineta steineri</name>
    <dbReference type="NCBI Taxonomy" id="433720"/>
    <lineage>
        <taxon>Eukaryota</taxon>
        <taxon>Metazoa</taxon>
        <taxon>Spiralia</taxon>
        <taxon>Gnathifera</taxon>
        <taxon>Rotifera</taxon>
        <taxon>Eurotatoria</taxon>
        <taxon>Bdelloidea</taxon>
        <taxon>Adinetida</taxon>
        <taxon>Adinetidae</taxon>
        <taxon>Adineta</taxon>
    </lineage>
</organism>
<dbReference type="InterPro" id="IPR035983">
    <property type="entry name" value="Hect_E3_ubiquitin_ligase"/>
</dbReference>
<feature type="active site" description="Glycyl thioester intermediate" evidence="5">
    <location>
        <position position="825"/>
    </location>
</feature>
<feature type="region of interest" description="Disordered" evidence="6">
    <location>
        <begin position="345"/>
        <end position="400"/>
    </location>
</feature>
<dbReference type="Gene3D" id="3.30.2410.10">
    <property type="entry name" value="Hect, E3 ligase catalytic domain"/>
    <property type="match status" value="1"/>
</dbReference>
<evidence type="ECO:0000313" key="10">
    <source>
        <dbReference type="Proteomes" id="UP000663832"/>
    </source>
</evidence>
<dbReference type="AlphaFoldDB" id="A0A813T0C4"/>
<dbReference type="InterPro" id="IPR000569">
    <property type="entry name" value="HECT_dom"/>
</dbReference>
<evidence type="ECO:0000313" key="9">
    <source>
        <dbReference type="EMBL" id="CAF0813156.1"/>
    </source>
</evidence>
<dbReference type="GO" id="GO:0061630">
    <property type="term" value="F:ubiquitin protein ligase activity"/>
    <property type="evidence" value="ECO:0007669"/>
    <property type="project" value="UniProtKB-EC"/>
</dbReference>